<dbReference type="AlphaFoldDB" id="A0A4S4E0D5"/>
<feature type="domain" description="Pectinesterase inhibitor" evidence="9">
    <location>
        <begin position="66"/>
        <end position="219"/>
    </location>
</feature>
<comment type="catalytic activity">
    <reaction evidence="7">
        <text>[(1-&gt;4)-alpha-D-galacturonosyl methyl ester](n) + n H2O = [(1-&gt;4)-alpha-D-galacturonosyl](n) + n methanol + n H(+)</text>
        <dbReference type="Rhea" id="RHEA:22380"/>
        <dbReference type="Rhea" id="RHEA-COMP:14570"/>
        <dbReference type="Rhea" id="RHEA-COMP:14573"/>
        <dbReference type="ChEBI" id="CHEBI:15377"/>
        <dbReference type="ChEBI" id="CHEBI:15378"/>
        <dbReference type="ChEBI" id="CHEBI:17790"/>
        <dbReference type="ChEBI" id="CHEBI:140522"/>
        <dbReference type="ChEBI" id="CHEBI:140523"/>
        <dbReference type="EC" id="3.1.1.11"/>
    </reaction>
</comment>
<evidence type="ECO:0000256" key="5">
    <source>
        <dbReference type="ARBA" id="ARBA00023085"/>
    </source>
</evidence>
<protein>
    <recommendedName>
        <fullName evidence="9">Pectinesterase inhibitor domain-containing protein</fullName>
    </recommendedName>
</protein>
<dbReference type="NCBIfam" id="TIGR01614">
    <property type="entry name" value="PME_inhib"/>
    <property type="match status" value="1"/>
</dbReference>
<comment type="similarity">
    <text evidence="3">In the C-terminal section; belongs to the pectinesterase family.</text>
</comment>
<dbReference type="Gene3D" id="1.20.140.40">
    <property type="entry name" value="Invertase/pectin methylesterase inhibitor family protein"/>
    <property type="match status" value="1"/>
</dbReference>
<dbReference type="Pfam" id="PF04043">
    <property type="entry name" value="PMEI"/>
    <property type="match status" value="1"/>
</dbReference>
<keyword evidence="6" id="KW-0961">Cell wall biogenesis/degradation</keyword>
<comment type="caution">
    <text evidence="10">The sequence shown here is derived from an EMBL/GenBank/DDBJ whole genome shotgun (WGS) entry which is preliminary data.</text>
</comment>
<dbReference type="InterPro" id="IPR011050">
    <property type="entry name" value="Pectin_lyase_fold/virulence"/>
</dbReference>
<evidence type="ECO:0000256" key="3">
    <source>
        <dbReference type="ARBA" id="ARBA00007786"/>
    </source>
</evidence>
<accession>A0A4S4E0D5</accession>
<dbReference type="GO" id="GO:0030599">
    <property type="term" value="F:pectinesterase activity"/>
    <property type="evidence" value="ECO:0007669"/>
    <property type="project" value="UniProtKB-EC"/>
</dbReference>
<dbReference type="InterPro" id="IPR006501">
    <property type="entry name" value="Pectinesterase_inhib_dom"/>
</dbReference>
<gene>
    <name evidence="10" type="ORF">TEA_015916</name>
</gene>
<reference evidence="10 11" key="1">
    <citation type="journal article" date="2018" name="Proc. Natl. Acad. Sci. U.S.A.">
        <title>Draft genome sequence of Camellia sinensis var. sinensis provides insights into the evolution of the tea genome and tea quality.</title>
        <authorList>
            <person name="Wei C."/>
            <person name="Yang H."/>
            <person name="Wang S."/>
            <person name="Zhao J."/>
            <person name="Liu C."/>
            <person name="Gao L."/>
            <person name="Xia E."/>
            <person name="Lu Y."/>
            <person name="Tai Y."/>
            <person name="She G."/>
            <person name="Sun J."/>
            <person name="Cao H."/>
            <person name="Tong W."/>
            <person name="Gao Q."/>
            <person name="Li Y."/>
            <person name="Deng W."/>
            <person name="Jiang X."/>
            <person name="Wang W."/>
            <person name="Chen Q."/>
            <person name="Zhang S."/>
            <person name="Li H."/>
            <person name="Wu J."/>
            <person name="Wang P."/>
            <person name="Li P."/>
            <person name="Shi C."/>
            <person name="Zheng F."/>
            <person name="Jian J."/>
            <person name="Huang B."/>
            <person name="Shan D."/>
            <person name="Shi M."/>
            <person name="Fang C."/>
            <person name="Yue Y."/>
            <person name="Li F."/>
            <person name="Li D."/>
            <person name="Wei S."/>
            <person name="Han B."/>
            <person name="Jiang C."/>
            <person name="Yin Y."/>
            <person name="Xia T."/>
            <person name="Zhang Z."/>
            <person name="Bennetzen J.L."/>
            <person name="Zhao S."/>
            <person name="Wan X."/>
        </authorList>
    </citation>
    <scope>NUCLEOTIDE SEQUENCE [LARGE SCALE GENOMIC DNA]</scope>
    <source>
        <strain evidence="11">cv. Shuchazao</strain>
        <tissue evidence="10">Leaf</tissue>
    </source>
</reference>
<dbReference type="PANTHER" id="PTHR31707">
    <property type="entry name" value="PECTINESTERASE"/>
    <property type="match status" value="1"/>
</dbReference>
<dbReference type="CDD" id="cd15798">
    <property type="entry name" value="PMEI-like_3"/>
    <property type="match status" value="1"/>
</dbReference>
<dbReference type="UniPathway" id="UPA00545">
    <property type="reaction ID" value="UER00823"/>
</dbReference>
<dbReference type="Gene3D" id="2.160.20.10">
    <property type="entry name" value="Single-stranded right-handed beta-helix, Pectin lyase-like"/>
    <property type="match status" value="1"/>
</dbReference>
<dbReference type="InterPro" id="IPR012334">
    <property type="entry name" value="Pectin_lyas_fold"/>
</dbReference>
<dbReference type="GO" id="GO:0045490">
    <property type="term" value="P:pectin catabolic process"/>
    <property type="evidence" value="ECO:0007669"/>
    <property type="project" value="UniProtKB-UniPathway"/>
</dbReference>
<dbReference type="EMBL" id="SDRB02009252">
    <property type="protein sequence ID" value="THG08556.1"/>
    <property type="molecule type" value="Genomic_DNA"/>
</dbReference>
<dbReference type="Proteomes" id="UP000306102">
    <property type="component" value="Unassembled WGS sequence"/>
</dbReference>
<evidence type="ECO:0000259" key="9">
    <source>
        <dbReference type="SMART" id="SM00856"/>
    </source>
</evidence>
<comment type="similarity">
    <text evidence="2">In the N-terminal section; belongs to the PMEI family.</text>
</comment>
<dbReference type="SMART" id="SM00856">
    <property type="entry name" value="PMEI"/>
    <property type="match status" value="1"/>
</dbReference>
<dbReference type="SUPFAM" id="SSF51126">
    <property type="entry name" value="Pectin lyase-like"/>
    <property type="match status" value="1"/>
</dbReference>
<evidence type="ECO:0000256" key="6">
    <source>
        <dbReference type="ARBA" id="ARBA00023316"/>
    </source>
</evidence>
<keyword evidence="4" id="KW-0378">Hydrolase</keyword>
<dbReference type="STRING" id="542762.A0A4S4E0D5"/>
<dbReference type="InterPro" id="IPR035513">
    <property type="entry name" value="Invertase/methylesterase_inhib"/>
</dbReference>
<feature type="region of interest" description="Disordered" evidence="8">
    <location>
        <begin position="46"/>
        <end position="101"/>
    </location>
</feature>
<evidence type="ECO:0000256" key="2">
    <source>
        <dbReference type="ARBA" id="ARBA00006027"/>
    </source>
</evidence>
<evidence type="ECO:0000256" key="4">
    <source>
        <dbReference type="ARBA" id="ARBA00022801"/>
    </source>
</evidence>
<evidence type="ECO:0000256" key="7">
    <source>
        <dbReference type="ARBA" id="ARBA00047928"/>
    </source>
</evidence>
<dbReference type="SUPFAM" id="SSF101148">
    <property type="entry name" value="Plant invertase/pectin methylesterase inhibitor"/>
    <property type="match status" value="1"/>
</dbReference>
<keyword evidence="5" id="KW-0063">Aspartyl esterase</keyword>
<keyword evidence="11" id="KW-1185">Reference proteome</keyword>
<dbReference type="GO" id="GO:0004857">
    <property type="term" value="F:enzyme inhibitor activity"/>
    <property type="evidence" value="ECO:0007669"/>
    <property type="project" value="InterPro"/>
</dbReference>
<name>A0A4S4E0D5_CAMSN</name>
<evidence type="ECO:0000313" key="11">
    <source>
        <dbReference type="Proteomes" id="UP000306102"/>
    </source>
</evidence>
<dbReference type="Pfam" id="PF01095">
    <property type="entry name" value="Pectinesterase"/>
    <property type="match status" value="1"/>
</dbReference>
<dbReference type="InterPro" id="IPR000070">
    <property type="entry name" value="Pectinesterase_cat"/>
</dbReference>
<evidence type="ECO:0000256" key="8">
    <source>
        <dbReference type="SAM" id="MobiDB-lite"/>
    </source>
</evidence>
<evidence type="ECO:0000313" key="10">
    <source>
        <dbReference type="EMBL" id="THG08556.1"/>
    </source>
</evidence>
<sequence>MDRDNIRFILSRTCVDHELSSIEELLFLASDLTESSSFQVLMLEHGHHHPGKPSEQPAKSQSTTHRAPVSFHQACKATRHPRTCEASLTPPPNHASSKTEDDPIRMLQCATRVSATNLHSAQIMIINIIDKAPNNQNLSKVVKTCTEVLRNAEYRMSLTVDALPRGEIKNARAWMSAALVYENGCMSGLNKTTNAFPWVNTTVSYLESLVNLTSDALSMMVSYDVFGNETQLWNPPRTERDGFWEDIGRSDSSGGFDLGFKGGFPSGLMTNVTVCKGMAKGEVCDYMTDLTTFKFLSRRHYHIFLLSSSRSIEGVLGDGFMAKDLTIENTAGPNAHQAVAFRSDSDLSIIENCEFIGNQDTVCANTLRQFYKSCRIQGNVDFIFGFSTSIFQDCLILVSPRPQVFPQNNVITAHGRFDPAQSTGFVFLNCTVNGTNEYMMTFYNKRNPSPKEVCKNFLGRPWKEYSRTIFIQCNLGDLIAPTGWMPWDGNFALSTLYYGEFDNFGHGSNLSFREKWSSTIPANHVQTYSVQNFIQGAKWIPTSSNSSYS</sequence>
<dbReference type="GO" id="GO:0042545">
    <property type="term" value="P:cell wall modification"/>
    <property type="evidence" value="ECO:0007669"/>
    <property type="project" value="InterPro"/>
</dbReference>
<proteinExistence type="inferred from homology"/>
<evidence type="ECO:0000256" key="1">
    <source>
        <dbReference type="ARBA" id="ARBA00005184"/>
    </source>
</evidence>
<organism evidence="10 11">
    <name type="scientific">Camellia sinensis var. sinensis</name>
    <name type="common">China tea</name>
    <dbReference type="NCBI Taxonomy" id="542762"/>
    <lineage>
        <taxon>Eukaryota</taxon>
        <taxon>Viridiplantae</taxon>
        <taxon>Streptophyta</taxon>
        <taxon>Embryophyta</taxon>
        <taxon>Tracheophyta</taxon>
        <taxon>Spermatophyta</taxon>
        <taxon>Magnoliopsida</taxon>
        <taxon>eudicotyledons</taxon>
        <taxon>Gunneridae</taxon>
        <taxon>Pentapetalae</taxon>
        <taxon>asterids</taxon>
        <taxon>Ericales</taxon>
        <taxon>Theaceae</taxon>
        <taxon>Camellia</taxon>
    </lineage>
</organism>
<comment type="pathway">
    <text evidence="1">Glycan metabolism; pectin degradation; 2-dehydro-3-deoxy-D-gluconate from pectin: step 1/5.</text>
</comment>